<proteinExistence type="predicted"/>
<accession>A0A239VDT8</accession>
<dbReference type="KEGG" id="dco:SAMEA4475696_0818"/>
<keyword evidence="1" id="KW-1133">Transmembrane helix</keyword>
<evidence type="ECO:0000256" key="1">
    <source>
        <dbReference type="SAM" id="Phobius"/>
    </source>
</evidence>
<dbReference type="RefSeq" id="WP_028327816.1">
    <property type="nucleotide sequence ID" value="NZ_JAAFNI010000001.1"/>
</dbReference>
<dbReference type="EMBL" id="LT906453">
    <property type="protein sequence ID" value="SNV19803.1"/>
    <property type="molecule type" value="Genomic_DNA"/>
</dbReference>
<feature type="transmembrane region" description="Helical" evidence="1">
    <location>
        <begin position="6"/>
        <end position="25"/>
    </location>
</feature>
<keyword evidence="1" id="KW-0472">Membrane</keyword>
<dbReference type="Proteomes" id="UP000242637">
    <property type="component" value="Chromosome 1"/>
</dbReference>
<name>A0A239VDT8_9MICO</name>
<dbReference type="AlphaFoldDB" id="A0A239VDT8"/>
<keyword evidence="3" id="KW-1185">Reference proteome</keyword>
<evidence type="ECO:0000313" key="2">
    <source>
        <dbReference type="EMBL" id="SNV19803.1"/>
    </source>
</evidence>
<reference evidence="2 3" key="1">
    <citation type="submission" date="2017-06" db="EMBL/GenBank/DDBJ databases">
        <authorList>
            <consortium name="Pathogen Informatics"/>
        </authorList>
    </citation>
    <scope>NUCLEOTIDE SEQUENCE [LARGE SCALE GENOMIC DNA]</scope>
    <source>
        <strain evidence="2 3">NCTC13039</strain>
    </source>
</reference>
<keyword evidence="1" id="KW-0812">Transmembrane</keyword>
<gene>
    <name evidence="2" type="ORF">SAMEA4475696_00818</name>
</gene>
<organism evidence="2 3">
    <name type="scientific">Dermatophilus congolensis</name>
    <dbReference type="NCBI Taxonomy" id="1863"/>
    <lineage>
        <taxon>Bacteria</taxon>
        <taxon>Bacillati</taxon>
        <taxon>Actinomycetota</taxon>
        <taxon>Actinomycetes</taxon>
        <taxon>Micrococcales</taxon>
        <taxon>Dermatophilaceae</taxon>
        <taxon>Dermatophilus</taxon>
    </lineage>
</organism>
<sequence>MSKYVPWVRASVPWIFLTVGLYVWFGTQEQLMGIMFFLVGLMSWSEKETVGNPAGISGEIPDAADIKSYRAEHPGATITDAIRALQACQ</sequence>
<protein>
    <submittedName>
        <fullName evidence="2">Uncharacterized protein</fullName>
    </submittedName>
</protein>
<evidence type="ECO:0000313" key="3">
    <source>
        <dbReference type="Proteomes" id="UP000242637"/>
    </source>
</evidence>